<accession>A0A3T6YKG0</accession>
<sequence length="60" mass="6714">MALLIAKWLGTKTGHTKICIALQGFACFWCEVCSCDKKLAQADKNHLARMLCFRSLIPSK</sequence>
<gene>
    <name evidence="1" type="ORF">RU16_10950</name>
</gene>
<name>A0A3T6YKG0_SALET</name>
<dbReference type="AlphaFoldDB" id="A0A3T6YKG0"/>
<proteinExistence type="predicted"/>
<comment type="caution">
    <text evidence="1">The sequence shown here is derived from an EMBL/GenBank/DDBJ whole genome shotgun (WGS) entry which is preliminary data.</text>
</comment>
<dbReference type="EMBL" id="AAITFY010000007">
    <property type="protein sequence ID" value="ECH8331565.1"/>
    <property type="molecule type" value="Genomic_DNA"/>
</dbReference>
<evidence type="ECO:0000313" key="1">
    <source>
        <dbReference type="EMBL" id="ECH8331565.1"/>
    </source>
</evidence>
<reference evidence="1" key="1">
    <citation type="submission" date="2018-08" db="EMBL/GenBank/DDBJ databases">
        <authorList>
            <consortium name="GenomeTrakr network: Whole genome sequencing for foodborne pathogen traceback"/>
        </authorList>
    </citation>
    <scope>NUCLEOTIDE SEQUENCE</scope>
    <source>
        <strain evidence="1">FDA00003824</strain>
    </source>
</reference>
<organism evidence="1">
    <name type="scientific">Salmonella enterica I</name>
    <dbReference type="NCBI Taxonomy" id="59201"/>
    <lineage>
        <taxon>Bacteria</taxon>
        <taxon>Pseudomonadati</taxon>
        <taxon>Pseudomonadota</taxon>
        <taxon>Gammaproteobacteria</taxon>
        <taxon>Enterobacterales</taxon>
        <taxon>Enterobacteriaceae</taxon>
        <taxon>Salmonella</taxon>
    </lineage>
</organism>
<protein>
    <submittedName>
        <fullName evidence="1">Uncharacterized protein</fullName>
    </submittedName>
</protein>